<protein>
    <submittedName>
        <fullName evidence="1">Uncharacterized protein</fullName>
    </submittedName>
</protein>
<evidence type="ECO:0000313" key="1">
    <source>
        <dbReference type="EMBL" id="MBW4543229.1"/>
    </source>
</evidence>
<gene>
    <name evidence="1" type="ORF">KME25_02095</name>
</gene>
<dbReference type="AlphaFoldDB" id="A0A951PHF3"/>
<evidence type="ECO:0000313" key="2">
    <source>
        <dbReference type="Proteomes" id="UP000753908"/>
    </source>
</evidence>
<dbReference type="Proteomes" id="UP000753908">
    <property type="component" value="Unassembled WGS sequence"/>
</dbReference>
<proteinExistence type="predicted"/>
<dbReference type="EMBL" id="JAHHIF010000002">
    <property type="protein sequence ID" value="MBW4543229.1"/>
    <property type="molecule type" value="Genomic_DNA"/>
</dbReference>
<organism evidence="1 2">
    <name type="scientific">Symplocastrum torsivum CPER-KK1</name>
    <dbReference type="NCBI Taxonomy" id="450513"/>
    <lineage>
        <taxon>Bacteria</taxon>
        <taxon>Bacillati</taxon>
        <taxon>Cyanobacteriota</taxon>
        <taxon>Cyanophyceae</taxon>
        <taxon>Oscillatoriophycideae</taxon>
        <taxon>Oscillatoriales</taxon>
        <taxon>Microcoleaceae</taxon>
        <taxon>Symplocastrum</taxon>
    </lineage>
</organism>
<comment type="caution">
    <text evidence="1">The sequence shown here is derived from an EMBL/GenBank/DDBJ whole genome shotgun (WGS) entry which is preliminary data.</text>
</comment>
<accession>A0A951PHF3</accession>
<reference evidence="1" key="1">
    <citation type="submission" date="2021-05" db="EMBL/GenBank/DDBJ databases">
        <authorList>
            <person name="Pietrasiak N."/>
            <person name="Ward R."/>
            <person name="Stajich J.E."/>
            <person name="Kurbessoian T."/>
        </authorList>
    </citation>
    <scope>NUCLEOTIDE SEQUENCE</scope>
    <source>
        <strain evidence="1">CPER-KK1</strain>
    </source>
</reference>
<name>A0A951PHF3_9CYAN</name>
<sequence>MKFQHHNSAKKSHWQTYKALELIPDSTPNPQANKRSFAFGLNHLWRVVLITLTEEMLEEQQVEHLERCWALNADELVTTSTANSWRRLWWDVLTQ</sequence>
<reference evidence="1" key="2">
    <citation type="journal article" date="2022" name="Microbiol. Resour. Announc.">
        <title>Metagenome Sequencing to Explore Phylogenomics of Terrestrial Cyanobacteria.</title>
        <authorList>
            <person name="Ward R.D."/>
            <person name="Stajich J.E."/>
            <person name="Johansen J.R."/>
            <person name="Huntemann M."/>
            <person name="Clum A."/>
            <person name="Foster B."/>
            <person name="Foster B."/>
            <person name="Roux S."/>
            <person name="Palaniappan K."/>
            <person name="Varghese N."/>
            <person name="Mukherjee S."/>
            <person name="Reddy T.B.K."/>
            <person name="Daum C."/>
            <person name="Copeland A."/>
            <person name="Chen I.A."/>
            <person name="Ivanova N.N."/>
            <person name="Kyrpides N.C."/>
            <person name="Shapiro N."/>
            <person name="Eloe-Fadrosh E.A."/>
            <person name="Pietrasiak N."/>
        </authorList>
    </citation>
    <scope>NUCLEOTIDE SEQUENCE</scope>
    <source>
        <strain evidence="1">CPER-KK1</strain>
    </source>
</reference>